<evidence type="ECO:0000313" key="2">
    <source>
        <dbReference type="EMBL" id="AXY21731.1"/>
    </source>
</evidence>
<keyword evidence="3" id="KW-1185">Reference proteome</keyword>
<dbReference type="Proteomes" id="UP000264120">
    <property type="component" value="Chromosome"/>
</dbReference>
<protein>
    <submittedName>
        <fullName evidence="2">Uncharacterized protein</fullName>
    </submittedName>
</protein>
<proteinExistence type="predicted"/>
<dbReference type="KEGG" id="ksc:CD178_00931"/>
<gene>
    <name evidence="2" type="ORF">CD178_00931</name>
</gene>
<evidence type="ECO:0000256" key="1">
    <source>
        <dbReference type="SAM" id="MobiDB-lite"/>
    </source>
</evidence>
<accession>A0A347WA38</accession>
<evidence type="ECO:0000313" key="3">
    <source>
        <dbReference type="Proteomes" id="UP000264120"/>
    </source>
</evidence>
<feature type="region of interest" description="Disordered" evidence="1">
    <location>
        <begin position="30"/>
        <end position="62"/>
    </location>
</feature>
<dbReference type="AlphaFoldDB" id="A0A347WA38"/>
<reference evidence="2 3" key="1">
    <citation type="submission" date="2017-08" db="EMBL/GenBank/DDBJ databases">
        <title>Complete genome sequence of Gluconacetobacter saccharivorans CV1 isolated from Fermented Vinegar.</title>
        <authorList>
            <person name="Kim S.-Y."/>
        </authorList>
    </citation>
    <scope>NUCLEOTIDE SEQUENCE [LARGE SCALE GENOMIC DNA]</scope>
    <source>
        <strain evidence="2 3">CV1</strain>
    </source>
</reference>
<sequence>MIHAPCALMNGSLPMAENLRLPWADLPPPAVAEEEPTATPARRTPARRGRRPLSSWPKSSEPAPWKGWHLLVHGPDAAMDAFVAQASGPGLIPWPFDAERVEEDVFALAIGASGKGPGRSGLSVEGCRILARQFREAAEVRHARLALRSGAACPLDFHHLVPVPQRILELGATHPDARAWLRTHWGIAEAPVQVSLLPRLKAGRRLPRDHRAAVYGFFTRNGAPAPVVRRLEEHFPTLTFRLSERSLA</sequence>
<dbReference type="EMBL" id="CP023036">
    <property type="protein sequence ID" value="AXY21731.1"/>
    <property type="molecule type" value="Genomic_DNA"/>
</dbReference>
<name>A0A347WA38_9PROT</name>
<organism evidence="2 3">
    <name type="scientific">Komagataeibacter saccharivorans</name>
    <dbReference type="NCBI Taxonomy" id="265959"/>
    <lineage>
        <taxon>Bacteria</taxon>
        <taxon>Pseudomonadati</taxon>
        <taxon>Pseudomonadota</taxon>
        <taxon>Alphaproteobacteria</taxon>
        <taxon>Acetobacterales</taxon>
        <taxon>Acetobacteraceae</taxon>
        <taxon>Komagataeibacter</taxon>
    </lineage>
</organism>